<dbReference type="Pfam" id="PF00172">
    <property type="entry name" value="Zn_clus"/>
    <property type="match status" value="1"/>
</dbReference>
<evidence type="ECO:0000313" key="4">
    <source>
        <dbReference type="EMBL" id="EPE07795.1"/>
    </source>
</evidence>
<reference evidence="4 5" key="1">
    <citation type="journal article" date="2013" name="BMC Genomics">
        <title>The genome and transcriptome of the pine saprophyte Ophiostoma piceae, and a comparison with the bark beetle-associated pine pathogen Grosmannia clavigera.</title>
        <authorList>
            <person name="Haridas S."/>
            <person name="Wang Y."/>
            <person name="Lim L."/>
            <person name="Massoumi Alamouti S."/>
            <person name="Jackman S."/>
            <person name="Docking R."/>
            <person name="Robertson G."/>
            <person name="Birol I."/>
            <person name="Bohlmann J."/>
            <person name="Breuil C."/>
        </authorList>
    </citation>
    <scope>NUCLEOTIDE SEQUENCE [LARGE SCALE GENOMIC DNA]</scope>
    <source>
        <strain evidence="4 5">UAMH 11346</strain>
    </source>
</reference>
<dbReference type="GO" id="GO:0001228">
    <property type="term" value="F:DNA-binding transcription activator activity, RNA polymerase II-specific"/>
    <property type="evidence" value="ECO:0007669"/>
    <property type="project" value="TreeGrafter"/>
</dbReference>
<sequence length="460" mass="50606">MSPPNQSVLAASTMHRRGHKKSRNGCLECKRRHMKCDETRPQCANCTTVHRTCQYLEPQGVPRVPYQSTSPASVSPAGSAAAAAAAAAATGTHLGSTSPGFIAGSTTSPLTDSSANARHAYDGSQTSGGSPASALSRHQTTPQTSAPATPRLNGDHYEEHIPVSVLHAELAFNFSCNVSSPEMTDLQLLAISDKVVTEEAVRAPFLLYECLAISARHLSVVRPERRDYYLRHSVDLQAKAIAMFNDMNTVDTSNVVASLLFSSILNRLALADVLANREGDFGSFLDRFVQSTMLQKGIRTVAKAAQPQVLESRLSPLMKWATPDRNTATTGHHCDELRRLISLTPALEPVDREACRTAIHYLQLAFDNYIKPGPGKSEHQIVFIWGMFWPAEFFALLKAHRLEAVAMMAWYAVLLHECRDIWQVGDAGVYILQSVSDYLGPEWSHWLEWPFSAVRHGFPR</sequence>
<keyword evidence="1" id="KW-0539">Nucleus</keyword>
<feature type="compositionally biased region" description="Polar residues" evidence="2">
    <location>
        <begin position="103"/>
        <end position="116"/>
    </location>
</feature>
<dbReference type="PANTHER" id="PTHR47784:SF4">
    <property type="entry name" value="ZN(II)2CYS6 TRANSCRIPTION FACTOR (EUROFUNG)"/>
    <property type="match status" value="1"/>
</dbReference>
<dbReference type="EMBL" id="KE148150">
    <property type="protein sequence ID" value="EPE07795.1"/>
    <property type="molecule type" value="Genomic_DNA"/>
</dbReference>
<dbReference type="GO" id="GO:0008270">
    <property type="term" value="F:zinc ion binding"/>
    <property type="evidence" value="ECO:0007669"/>
    <property type="project" value="InterPro"/>
</dbReference>
<evidence type="ECO:0000259" key="3">
    <source>
        <dbReference type="PROSITE" id="PS50048"/>
    </source>
</evidence>
<dbReference type="InterPro" id="IPR053157">
    <property type="entry name" value="Sterol_Uptake_Regulator"/>
</dbReference>
<gene>
    <name evidence="4" type="ORF">F503_00517</name>
</gene>
<dbReference type="Proteomes" id="UP000016923">
    <property type="component" value="Unassembled WGS sequence"/>
</dbReference>
<dbReference type="PROSITE" id="PS00463">
    <property type="entry name" value="ZN2_CY6_FUNGAL_1"/>
    <property type="match status" value="1"/>
</dbReference>
<protein>
    <submittedName>
        <fullName evidence="4">Zinc c6 finger domain protein</fullName>
    </submittedName>
</protein>
<name>S3D3A7_OPHP1</name>
<dbReference type="PANTHER" id="PTHR47784">
    <property type="entry name" value="STEROL UPTAKE CONTROL PROTEIN 2"/>
    <property type="match status" value="1"/>
</dbReference>
<dbReference type="HOGENOM" id="CLU_024934_2_0_1"/>
<dbReference type="AlphaFoldDB" id="S3D3A7"/>
<dbReference type="CDD" id="cd00067">
    <property type="entry name" value="GAL4"/>
    <property type="match status" value="1"/>
</dbReference>
<dbReference type="Gene3D" id="4.10.240.10">
    <property type="entry name" value="Zn(2)-C6 fungal-type DNA-binding domain"/>
    <property type="match status" value="1"/>
</dbReference>
<dbReference type="OrthoDB" id="5350673at2759"/>
<dbReference type="STRING" id="1262450.S3D3A7"/>
<evidence type="ECO:0000256" key="2">
    <source>
        <dbReference type="SAM" id="MobiDB-lite"/>
    </source>
</evidence>
<feature type="domain" description="Zn(2)-C6 fungal-type" evidence="3">
    <location>
        <begin position="25"/>
        <end position="55"/>
    </location>
</feature>
<keyword evidence="5" id="KW-1185">Reference proteome</keyword>
<dbReference type="eggNOG" id="ENOG502SVCF">
    <property type="taxonomic scope" value="Eukaryota"/>
</dbReference>
<feature type="region of interest" description="Disordered" evidence="2">
    <location>
        <begin position="1"/>
        <end position="24"/>
    </location>
</feature>
<evidence type="ECO:0000256" key="1">
    <source>
        <dbReference type="ARBA" id="ARBA00023242"/>
    </source>
</evidence>
<dbReference type="VEuPathDB" id="FungiDB:F503_00517"/>
<dbReference type="PROSITE" id="PS50048">
    <property type="entry name" value="ZN2_CY6_FUNGAL_2"/>
    <property type="match status" value="1"/>
</dbReference>
<evidence type="ECO:0000313" key="5">
    <source>
        <dbReference type="Proteomes" id="UP000016923"/>
    </source>
</evidence>
<feature type="region of interest" description="Disordered" evidence="2">
    <location>
        <begin position="103"/>
        <end position="155"/>
    </location>
</feature>
<dbReference type="InterPro" id="IPR001138">
    <property type="entry name" value="Zn2Cys6_DnaBD"/>
</dbReference>
<proteinExistence type="predicted"/>
<dbReference type="OMA" id="MVFNWAV"/>
<dbReference type="SMART" id="SM00066">
    <property type="entry name" value="GAL4"/>
    <property type="match status" value="1"/>
</dbReference>
<feature type="compositionally biased region" description="Polar residues" evidence="2">
    <location>
        <begin position="1"/>
        <end position="10"/>
    </location>
</feature>
<dbReference type="InterPro" id="IPR036864">
    <property type="entry name" value="Zn2-C6_fun-type_DNA-bd_sf"/>
</dbReference>
<feature type="compositionally biased region" description="Low complexity" evidence="2">
    <location>
        <begin position="139"/>
        <end position="150"/>
    </location>
</feature>
<organism evidence="4 5">
    <name type="scientific">Ophiostoma piceae (strain UAMH 11346)</name>
    <name type="common">Sap stain fungus</name>
    <dbReference type="NCBI Taxonomy" id="1262450"/>
    <lineage>
        <taxon>Eukaryota</taxon>
        <taxon>Fungi</taxon>
        <taxon>Dikarya</taxon>
        <taxon>Ascomycota</taxon>
        <taxon>Pezizomycotina</taxon>
        <taxon>Sordariomycetes</taxon>
        <taxon>Sordariomycetidae</taxon>
        <taxon>Ophiostomatales</taxon>
        <taxon>Ophiostomataceae</taxon>
        <taxon>Ophiostoma</taxon>
    </lineage>
</organism>
<accession>S3D3A7</accession>
<dbReference type="SUPFAM" id="SSF57701">
    <property type="entry name" value="Zn2/Cys6 DNA-binding domain"/>
    <property type="match status" value="1"/>
</dbReference>
<feature type="compositionally biased region" description="Basic residues" evidence="2">
    <location>
        <begin position="14"/>
        <end position="23"/>
    </location>
</feature>